<comment type="similarity">
    <text evidence="12">Belongs to the phosphatidylserine decarboxylase family. PSD-B subfamily. Eukaryotic type II sub-subfamily.</text>
</comment>
<comment type="pathway">
    <text evidence="1">Lipid metabolism.</text>
</comment>
<feature type="modified residue" description="Pyruvic acid (Ser); by autocatalysis" evidence="12">
    <location>
        <position position="845"/>
    </location>
</feature>
<dbReference type="SUPFAM" id="SSF49562">
    <property type="entry name" value="C2 domain (Calcium/lipid-binding domain, CaLB)"/>
    <property type="match status" value="1"/>
</dbReference>
<evidence type="ECO:0000256" key="3">
    <source>
        <dbReference type="ARBA" id="ARBA00022793"/>
    </source>
</evidence>
<dbReference type="Proteomes" id="UP000761534">
    <property type="component" value="Unassembled WGS sequence"/>
</dbReference>
<feature type="active site" description="Schiff-base intermediate with substrate; via pyruvic acid; for decarboxylase activity" evidence="12">
    <location>
        <position position="845"/>
    </location>
</feature>
<dbReference type="PROSITE" id="PS50004">
    <property type="entry name" value="C2"/>
    <property type="match status" value="1"/>
</dbReference>
<evidence type="ECO:0000256" key="1">
    <source>
        <dbReference type="ARBA" id="ARBA00005189"/>
    </source>
</evidence>
<evidence type="ECO:0000256" key="6">
    <source>
        <dbReference type="ARBA" id="ARBA00023136"/>
    </source>
</evidence>
<dbReference type="InterPro" id="IPR035892">
    <property type="entry name" value="C2_domain_sf"/>
</dbReference>
<dbReference type="CDD" id="cd04039">
    <property type="entry name" value="C2_PSD"/>
    <property type="match status" value="1"/>
</dbReference>
<dbReference type="GO" id="GO:0010008">
    <property type="term" value="C:endosome membrane"/>
    <property type="evidence" value="ECO:0007669"/>
    <property type="project" value="UniProtKB-SubCell"/>
</dbReference>
<keyword evidence="10 12" id="KW-1208">Phospholipid metabolism</keyword>
<evidence type="ECO:0000256" key="9">
    <source>
        <dbReference type="ARBA" id="ARBA00023239"/>
    </source>
</evidence>
<evidence type="ECO:0000256" key="12">
    <source>
        <dbReference type="HAMAP-Rule" id="MF_03209"/>
    </source>
</evidence>
<comment type="pathway">
    <text evidence="12">Phospholipid metabolism; phosphatidylethanolamine biosynthesis; phosphatidylethanolamine from CDP-diacylglycerol: step 2/2.</text>
</comment>
<feature type="compositionally biased region" description="Basic residues" evidence="13">
    <location>
        <begin position="260"/>
        <end position="277"/>
    </location>
</feature>
<evidence type="ECO:0000256" key="8">
    <source>
        <dbReference type="ARBA" id="ARBA00023209"/>
    </source>
</evidence>
<feature type="site" description="Cleavage (non-hydrolytic); by autocatalysis" evidence="12">
    <location>
        <begin position="844"/>
        <end position="845"/>
    </location>
</feature>
<feature type="compositionally biased region" description="Acidic residues" evidence="13">
    <location>
        <begin position="60"/>
        <end position="75"/>
    </location>
</feature>
<evidence type="ECO:0000259" key="14">
    <source>
        <dbReference type="PROSITE" id="PS50004"/>
    </source>
</evidence>
<protein>
    <recommendedName>
        <fullName evidence="12">Phosphatidylserine decarboxylase proenzyme 2</fullName>
        <ecNumber evidence="12">4.1.1.65</ecNumber>
    </recommendedName>
    <component>
        <recommendedName>
            <fullName evidence="12">Phosphatidylserine decarboxylase 2 beta chain</fullName>
        </recommendedName>
    </component>
    <component>
        <recommendedName>
            <fullName evidence="12">Phosphatidylserine decarboxylase 2 alpha chain</fullName>
        </recommendedName>
    </component>
</protein>
<evidence type="ECO:0000313" key="16">
    <source>
        <dbReference type="EMBL" id="KAA8907500.1"/>
    </source>
</evidence>
<evidence type="ECO:0000256" key="7">
    <source>
        <dbReference type="ARBA" id="ARBA00023145"/>
    </source>
</evidence>
<gene>
    <name evidence="12" type="primary">PSD2</name>
    <name evidence="16" type="ORF">TRICI_004976</name>
</gene>
<keyword evidence="4" id="KW-0106">Calcium</keyword>
<dbReference type="InterPro" id="IPR003817">
    <property type="entry name" value="PS_Dcarbxylase"/>
</dbReference>
<comment type="catalytic activity">
    <reaction evidence="12">
        <text>a 1,2-diacyl-sn-glycero-3-phospho-L-serine + H(+) = a 1,2-diacyl-sn-glycero-3-phosphoethanolamine + CO2</text>
        <dbReference type="Rhea" id="RHEA:20828"/>
        <dbReference type="ChEBI" id="CHEBI:15378"/>
        <dbReference type="ChEBI" id="CHEBI:16526"/>
        <dbReference type="ChEBI" id="CHEBI:57262"/>
        <dbReference type="ChEBI" id="CHEBI:64612"/>
        <dbReference type="EC" id="4.1.1.65"/>
    </reaction>
</comment>
<evidence type="ECO:0000256" key="5">
    <source>
        <dbReference type="ARBA" id="ARBA00023098"/>
    </source>
</evidence>
<keyword evidence="11 12" id="KW-0670">Pyruvate</keyword>
<dbReference type="EC" id="4.1.1.65" evidence="12"/>
<dbReference type="PANTHER" id="PTHR10067:SF17">
    <property type="entry name" value="PHOSPHATIDYLSERINE DECARBOXYLASE PROENZYME 2"/>
    <property type="match status" value="1"/>
</dbReference>
<feature type="compositionally biased region" description="Polar residues" evidence="13">
    <location>
        <begin position="283"/>
        <end position="294"/>
    </location>
</feature>
<comment type="cofactor">
    <cofactor evidence="12">
        <name>pyruvate</name>
        <dbReference type="ChEBI" id="CHEBI:15361"/>
    </cofactor>
    <text evidence="12">Binds 1 pyruvoyl group covalently per subunit.</text>
</comment>
<dbReference type="GO" id="GO:0005509">
    <property type="term" value="F:calcium ion binding"/>
    <property type="evidence" value="ECO:0007669"/>
    <property type="project" value="InterPro"/>
</dbReference>
<accession>A0A642UZH1</accession>
<dbReference type="OrthoDB" id="67700at2759"/>
<feature type="active site" description="Charge relay system; for autoendoproteolytic cleavage activity" evidence="12">
    <location>
        <position position="845"/>
    </location>
</feature>
<feature type="active site" description="Charge relay system; for autoendoproteolytic cleavage activity" evidence="12">
    <location>
        <position position="758"/>
    </location>
</feature>
<feature type="domain" description="EF-hand" evidence="15">
    <location>
        <begin position="358"/>
        <end position="393"/>
    </location>
</feature>
<keyword evidence="8 12" id="KW-0594">Phospholipid biosynthesis</keyword>
<comment type="caution">
    <text evidence="16">The sequence shown here is derived from an EMBL/GenBank/DDBJ whole genome shotgun (WGS) entry which is preliminary data.</text>
</comment>
<dbReference type="GO" id="GO:0016540">
    <property type="term" value="P:protein autoprocessing"/>
    <property type="evidence" value="ECO:0007669"/>
    <property type="project" value="UniProtKB-UniRule"/>
</dbReference>
<feature type="compositionally biased region" description="Polar residues" evidence="13">
    <location>
        <begin position="301"/>
        <end position="316"/>
    </location>
</feature>
<keyword evidence="12" id="KW-0333">Golgi apparatus</keyword>
<feature type="chain" id="PRO_5029066064" description="Phosphatidylserine decarboxylase 2 beta chain" evidence="12">
    <location>
        <begin position="1"/>
        <end position="844"/>
    </location>
</feature>
<comment type="subunit">
    <text evidence="12">Heterodimer of a large membrane-associated beta subunit and a small pyruvoyl-containing alpha subunit. Interacts with pstB2. This interaction may be a means to structurally tether the donor membrane (ER) harboring PstB2 to acceptor membranes (Golgi/endosomes) harboring PSD2 during PtdSer transport to the site of PtdEtn synthesis.</text>
</comment>
<name>A0A642UZH1_9ASCO</name>
<dbReference type="InterPro" id="IPR011992">
    <property type="entry name" value="EF-hand-dom_pair"/>
</dbReference>
<dbReference type="GO" id="GO:0000139">
    <property type="term" value="C:Golgi membrane"/>
    <property type="evidence" value="ECO:0007669"/>
    <property type="project" value="UniProtKB-SubCell"/>
</dbReference>
<dbReference type="GO" id="GO:0005795">
    <property type="term" value="C:Golgi stack"/>
    <property type="evidence" value="ECO:0007669"/>
    <property type="project" value="UniProtKB-UniRule"/>
</dbReference>
<evidence type="ECO:0000313" key="17">
    <source>
        <dbReference type="Proteomes" id="UP000761534"/>
    </source>
</evidence>
<feature type="region of interest" description="Disordered" evidence="13">
    <location>
        <begin position="1"/>
        <end position="122"/>
    </location>
</feature>
<feature type="compositionally biased region" description="Low complexity" evidence="13">
    <location>
        <begin position="77"/>
        <end position="86"/>
    </location>
</feature>
<dbReference type="Pfam" id="PF02666">
    <property type="entry name" value="PS_Dcarbxylase"/>
    <property type="match status" value="1"/>
</dbReference>
<dbReference type="InterPro" id="IPR002048">
    <property type="entry name" value="EF_hand_dom"/>
</dbReference>
<comment type="function">
    <text evidence="12">Catalyzes the formation of phosphatidylethanolamine (PtdEtn) from phosphatidylserine (PtdSer). Plays a central role in phospholipid metabolism and in the interorganelle trafficking of phosphatidylserine.</text>
</comment>
<dbReference type="PROSITE" id="PS00018">
    <property type="entry name" value="EF_HAND_1"/>
    <property type="match status" value="1"/>
</dbReference>
<dbReference type="Pfam" id="PF00168">
    <property type="entry name" value="C2"/>
    <property type="match status" value="1"/>
</dbReference>
<dbReference type="GO" id="GO:0004609">
    <property type="term" value="F:phosphatidylserine decarboxylase activity"/>
    <property type="evidence" value="ECO:0007669"/>
    <property type="project" value="UniProtKB-UniRule"/>
</dbReference>
<sequence>MLSTSAQADSMFFSGEEEDVEDEDELDEDEEEDMLDEYDELEEDELEDLEGAVFLPDYLQLDEDEGEEEDDEGEFISDSSPPSVSDKVPEAPAIHVSPVMPQSPHGRKKKKKLKKPTKHSRKRHYEFNANSNVVGVVFLEIHKVEDLPPERNVTRTGFDMDPFVVVSFGKKTFRTPWKRHTLNPVFNEKLLFPVHKNEQMFSINFTVMDKDRFSLNDFVAETHLNIGDLLETAPSPDVETGLYKQESLVSAPLVPENGNSKRHHRLHLKKTSSRKSKSSGASTPMSMSRESGYSSAVDMSDMNNSSDTLSDEPTSPVISNSELKEFQLDLTLKHESKWESKHNPRITIRGRFLPYAALRQHFWRGLIRLYDIDDTNAISYVELCALLDSLGSTLSDDTKKSFFERFNRSLDDELNVDEVVICLEEQVLRDSLQEKHYKRQQAAAASGGLPVSKSDTESLGETDESMSIYSQSVGAESDTQLQLGKGYGSSIFDGVDESERGVEHVIQINTCPVCNQPRLKKRSEIDIVTHLAICASQNWAKVDALVMDRYVTSSHARKRWYSKVMSKVSYGNYRLGANSANILVQDRITGYVMEEKMSAYVRLGIRLLYRGIKSSRRMEAKRIRSLLRSLSIKQGRKYDSPSSVQSIMHFIKFHNIDMEDVLEPVENFKNFNEFFYRKLKPGARRCDAPDQPKVAVSPADCRTTVFGSISRATEIWIKGREFSIARLFGDAYPDMADRFTGGSLAIFRLAPQDYHRFHIPVDGILGKPKTIEGEYYTVNPMAIRSSLDVYGENVRVLVPIESDVFGTVMVVCVGAMMVGSTVITAKEGQRVERLDELGYFQFGGSTLVVLFQPNSIEFDGDLTDNSEGALETLVRVGMSIGHTPDIDEFDRREWKLQGKESVEAKAWAARRINGGVLTDEDDVSTKS</sequence>
<feature type="region of interest" description="Disordered" evidence="13">
    <location>
        <begin position="253"/>
        <end position="316"/>
    </location>
</feature>
<feature type="compositionally biased region" description="Basic residues" evidence="13">
    <location>
        <begin position="105"/>
        <end position="122"/>
    </location>
</feature>
<dbReference type="InterPro" id="IPR018247">
    <property type="entry name" value="EF_Hand_1_Ca_BS"/>
</dbReference>
<keyword evidence="7 12" id="KW-0865">Zymogen</keyword>
<dbReference type="SMART" id="SM00239">
    <property type="entry name" value="C2"/>
    <property type="match status" value="1"/>
</dbReference>
<evidence type="ECO:0000256" key="13">
    <source>
        <dbReference type="SAM" id="MobiDB-lite"/>
    </source>
</evidence>
<feature type="compositionally biased region" description="Acidic residues" evidence="13">
    <location>
        <begin position="15"/>
        <end position="50"/>
    </location>
</feature>
<keyword evidence="5 12" id="KW-0443">Lipid metabolism</keyword>
<dbReference type="UniPathway" id="UPA00558">
    <property type="reaction ID" value="UER00616"/>
</dbReference>
<keyword evidence="9 12" id="KW-0456">Lyase</keyword>
<keyword evidence="6 12" id="KW-0472">Membrane</keyword>
<feature type="chain" id="PRO_5029066065" description="Phosphatidylserine decarboxylase 2 alpha chain" evidence="12">
    <location>
        <begin position="845"/>
        <end position="927"/>
    </location>
</feature>
<proteinExistence type="inferred from homology"/>
<evidence type="ECO:0000259" key="15">
    <source>
        <dbReference type="PROSITE" id="PS50222"/>
    </source>
</evidence>
<keyword evidence="17" id="KW-1185">Reference proteome</keyword>
<feature type="domain" description="C2" evidence="14">
    <location>
        <begin position="121"/>
        <end position="239"/>
    </location>
</feature>
<keyword evidence="3 12" id="KW-0210">Decarboxylase</keyword>
<keyword evidence="2 12" id="KW-0444">Lipid biosynthesis</keyword>
<dbReference type="SUPFAM" id="SSF47473">
    <property type="entry name" value="EF-hand"/>
    <property type="match status" value="1"/>
</dbReference>
<dbReference type="PANTHER" id="PTHR10067">
    <property type="entry name" value="PHOSPHATIDYLSERINE DECARBOXYLASE"/>
    <property type="match status" value="1"/>
</dbReference>
<dbReference type="AlphaFoldDB" id="A0A642UZH1"/>
<comment type="subcellular location">
    <subcellularLocation>
        <location evidence="12">Golgi apparatus membrane</location>
        <topology evidence="12">Peripheral membrane protein</topology>
        <orientation evidence="12">Cytoplasmic side</orientation>
    </subcellularLocation>
    <subcellularLocation>
        <location evidence="12">Endosome membrane</location>
        <topology evidence="12">Peripheral membrane protein</topology>
        <orientation evidence="12">Cytoplasmic side</orientation>
    </subcellularLocation>
</comment>
<comment type="domain">
    <text evidence="12">The C2 domains have an essential, but non-catalytic function. They may facilitate interactions with other proteins and are required for lipid transport function.</text>
</comment>
<dbReference type="InterPro" id="IPR000008">
    <property type="entry name" value="C2_dom"/>
</dbReference>
<evidence type="ECO:0000256" key="2">
    <source>
        <dbReference type="ARBA" id="ARBA00022516"/>
    </source>
</evidence>
<dbReference type="EMBL" id="SWFS01000378">
    <property type="protein sequence ID" value="KAA8907500.1"/>
    <property type="molecule type" value="Genomic_DNA"/>
</dbReference>
<dbReference type="GO" id="GO:0006646">
    <property type="term" value="P:phosphatidylethanolamine biosynthetic process"/>
    <property type="evidence" value="ECO:0007669"/>
    <property type="project" value="UniProtKB-UniRule"/>
</dbReference>
<evidence type="ECO:0000256" key="11">
    <source>
        <dbReference type="ARBA" id="ARBA00023317"/>
    </source>
</evidence>
<keyword evidence="12" id="KW-0967">Endosome</keyword>
<evidence type="ECO:0000256" key="10">
    <source>
        <dbReference type="ARBA" id="ARBA00023264"/>
    </source>
</evidence>
<dbReference type="InterPro" id="IPR033179">
    <property type="entry name" value="PSD_type2_pro"/>
</dbReference>
<dbReference type="NCBIfam" id="TIGR00163">
    <property type="entry name" value="PS_decarb"/>
    <property type="match status" value="1"/>
</dbReference>
<evidence type="ECO:0000256" key="4">
    <source>
        <dbReference type="ARBA" id="ARBA00022837"/>
    </source>
</evidence>
<dbReference type="InterPro" id="IPR033177">
    <property type="entry name" value="PSD-B"/>
</dbReference>
<reference evidence="16" key="1">
    <citation type="journal article" date="2019" name="G3 (Bethesda)">
        <title>Genome Assemblies of Two Rare Opportunistic Yeast Pathogens: Diutina rugosa (syn. Candida rugosa) and Trichomonascus ciferrii (syn. Candida ciferrii).</title>
        <authorList>
            <person name="Mixao V."/>
            <person name="Saus E."/>
            <person name="Hansen A.P."/>
            <person name="Lass-Florl C."/>
            <person name="Gabaldon T."/>
        </authorList>
    </citation>
    <scope>NUCLEOTIDE SEQUENCE</scope>
    <source>
        <strain evidence="16">CBS 4856</strain>
    </source>
</reference>
<dbReference type="HAMAP" id="MF_00663">
    <property type="entry name" value="PS_decarb_PSD_B_type2"/>
    <property type="match status" value="1"/>
</dbReference>
<feature type="active site" description="Charge relay system; for autoendoproteolytic cleavage activity" evidence="12">
    <location>
        <position position="700"/>
    </location>
</feature>
<organism evidence="16 17">
    <name type="scientific">Trichomonascus ciferrii</name>
    <dbReference type="NCBI Taxonomy" id="44093"/>
    <lineage>
        <taxon>Eukaryota</taxon>
        <taxon>Fungi</taxon>
        <taxon>Dikarya</taxon>
        <taxon>Ascomycota</taxon>
        <taxon>Saccharomycotina</taxon>
        <taxon>Dipodascomycetes</taxon>
        <taxon>Dipodascales</taxon>
        <taxon>Trichomonascaceae</taxon>
        <taxon>Trichomonascus</taxon>
        <taxon>Trichomonascus ciferrii complex</taxon>
    </lineage>
</organism>
<dbReference type="PROSITE" id="PS50222">
    <property type="entry name" value="EF_HAND_2"/>
    <property type="match status" value="1"/>
</dbReference>
<dbReference type="Gene3D" id="1.10.238.10">
    <property type="entry name" value="EF-hand"/>
    <property type="match status" value="1"/>
</dbReference>
<dbReference type="VEuPathDB" id="FungiDB:TRICI_004976"/>
<comment type="PTM">
    <text evidence="12">Is synthesized initially as an inactive proenzyme. Formation of the active enzyme involves a self-maturation process in which the active site pyruvoyl group is generated from an internal serine residue via an autocatalytic post-translational modification. Two non-identical subunits are generated from the proenzyme in this reaction, and the pyruvate is formed at the N-terminus of the alpha chain, which is derived from the carboxyl end of the proenzyme. The autoendoproteolytic cleavage occurs by a canonical serine protease mechanism, in which the side chain hydroxyl group of the serine supplies its oxygen atom to form the C-terminus of the beta chain, while the remainder of the serine residue undergoes an oxidative deamination to produce ammonia and the pyruvoyl prosthetic group on the alpha chain. During this reaction, the Ser that is part of the protease active site of the proenzyme becomes the pyruvoyl prosthetic group, which constitutes an essential element of the active site of the mature decarboxylase.</text>
</comment>
<dbReference type="Gene3D" id="2.60.40.150">
    <property type="entry name" value="C2 domain"/>
    <property type="match status" value="1"/>
</dbReference>